<evidence type="ECO:0000313" key="7">
    <source>
        <dbReference type="EMBL" id="KAF0693210.1"/>
    </source>
</evidence>
<gene>
    <name evidence="8" type="primary">Aste57867_15804</name>
    <name evidence="7" type="ORF">As57867_015748</name>
    <name evidence="8" type="ORF">ASTE57867_15804</name>
</gene>
<evidence type="ECO:0000313" key="8">
    <source>
        <dbReference type="EMBL" id="VFT92592.1"/>
    </source>
</evidence>
<keyword evidence="9" id="KW-1185">Reference proteome</keyword>
<dbReference type="PANTHER" id="PTHR46511:SF1">
    <property type="entry name" value="MORN REPEAT-CONTAINING PROTEIN 3"/>
    <property type="match status" value="1"/>
</dbReference>
<dbReference type="EMBL" id="CAADRA010005776">
    <property type="protein sequence ID" value="VFT92592.1"/>
    <property type="molecule type" value="Genomic_DNA"/>
</dbReference>
<evidence type="ECO:0000256" key="2">
    <source>
        <dbReference type="ARBA" id="ARBA00022737"/>
    </source>
</evidence>
<evidence type="ECO:0000256" key="3">
    <source>
        <dbReference type="ARBA" id="ARBA00023329"/>
    </source>
</evidence>
<evidence type="ECO:0000256" key="6">
    <source>
        <dbReference type="SAM" id="MobiDB-lite"/>
    </source>
</evidence>
<feature type="region of interest" description="Disordered" evidence="6">
    <location>
        <begin position="1"/>
        <end position="35"/>
    </location>
</feature>
<dbReference type="SMART" id="SM00698">
    <property type="entry name" value="MORN"/>
    <property type="match status" value="6"/>
</dbReference>
<dbReference type="InterPro" id="IPR003409">
    <property type="entry name" value="MORN"/>
</dbReference>
<keyword evidence="3" id="KW-0968">Cytoplasmic vesicle</keyword>
<dbReference type="Gene3D" id="2.20.110.10">
    <property type="entry name" value="Histone H3 K4-specific methyltransferase SET7/9 N-terminal domain"/>
    <property type="match status" value="3"/>
</dbReference>
<protein>
    <recommendedName>
        <fullName evidence="4">MORN repeat-containing protein 3</fullName>
    </recommendedName>
</protein>
<keyword evidence="2" id="KW-0677">Repeat</keyword>
<evidence type="ECO:0000313" key="9">
    <source>
        <dbReference type="Proteomes" id="UP000332933"/>
    </source>
</evidence>
<dbReference type="EMBL" id="VJMH01005755">
    <property type="protein sequence ID" value="KAF0693210.1"/>
    <property type="molecule type" value="Genomic_DNA"/>
</dbReference>
<evidence type="ECO:0000256" key="5">
    <source>
        <dbReference type="ARBA" id="ARBA00045851"/>
    </source>
</evidence>
<accession>A0A485L4A5</accession>
<dbReference type="SUPFAM" id="SSF82185">
    <property type="entry name" value="Histone H3 K4-specific methyltransferase SET7/9 N-terminal domain"/>
    <property type="match status" value="2"/>
</dbReference>
<dbReference type="Proteomes" id="UP000332933">
    <property type="component" value="Unassembled WGS sequence"/>
</dbReference>
<dbReference type="PANTHER" id="PTHR46511">
    <property type="entry name" value="MORN REPEAT-CONTAINING PROTEIN 3"/>
    <property type="match status" value="1"/>
</dbReference>
<sequence>MATPRRQLLTASSDELASSDAHPKNNMKKAPHMGTNPLWKTWDAKSVKTGSHHSVYWVKQGPRSNEDKYGNVVGTKANFVMGAKYTGDWDDDQKSGYGTQVCASGNKYEGEWDAGQRHGKGTFWVKRGGKLRKQYTGDWVHDKRHGLGVYYYEDGGKYEGFWATNARQGKGRMTYPDGAIYEGHWAANERSGMGVLSLPNGNRYEGYWMHDLKEGPGRFYYKSTNKVYEAEWQADAPKCGTYHDMTELDPTATETFELPALELDNPESVLNDTIMQLRDARLQSAVAAKDDSNDAAAPDVYTLPPAVRARVQDEFAALDYAHRGVIRCVDVVEILQRLDGDDDDSKRALRVQVLLAELGASYDTQITLPECMDIMALLMEPTAETKDDD</sequence>
<name>A0A485L4A5_9STRA</name>
<evidence type="ECO:0000256" key="4">
    <source>
        <dbReference type="ARBA" id="ARBA00039854"/>
    </source>
</evidence>
<comment type="function">
    <text evidence="5">Assembles a suppression complex (suppresome) by tethering SIRT1 and MDM2 to regulate composite modifications of p53/TP53. Confers both deacetylation-mediated functional inactivation, by SIRT1, and ubiquitination-dependent degradation, by MDM2, of p53/TP53, promoting a proliferative and cell survival behaviors. May play a role in the regulation of spermatogenesis.</text>
</comment>
<reference evidence="8 9" key="1">
    <citation type="submission" date="2019-03" db="EMBL/GenBank/DDBJ databases">
        <authorList>
            <person name="Gaulin E."/>
            <person name="Dumas B."/>
        </authorList>
    </citation>
    <scope>NUCLEOTIDE SEQUENCE [LARGE SCALE GENOMIC DNA]</scope>
    <source>
        <strain evidence="8">CBS 568.67</strain>
    </source>
</reference>
<dbReference type="Pfam" id="PF02493">
    <property type="entry name" value="MORN"/>
    <property type="match status" value="6"/>
</dbReference>
<comment type="subcellular location">
    <subcellularLocation>
        <location evidence="1">Cytoplasmic vesicle</location>
        <location evidence="1">Secretory vesicle</location>
        <location evidence="1">Acrosome</location>
    </subcellularLocation>
</comment>
<dbReference type="GO" id="GO:0001669">
    <property type="term" value="C:acrosomal vesicle"/>
    <property type="evidence" value="ECO:0007669"/>
    <property type="project" value="UniProtKB-SubCell"/>
</dbReference>
<proteinExistence type="predicted"/>
<dbReference type="AlphaFoldDB" id="A0A485L4A5"/>
<evidence type="ECO:0000256" key="1">
    <source>
        <dbReference type="ARBA" id="ARBA00004218"/>
    </source>
</evidence>
<organism evidence="8 9">
    <name type="scientific">Aphanomyces stellatus</name>
    <dbReference type="NCBI Taxonomy" id="120398"/>
    <lineage>
        <taxon>Eukaryota</taxon>
        <taxon>Sar</taxon>
        <taxon>Stramenopiles</taxon>
        <taxon>Oomycota</taxon>
        <taxon>Saprolegniomycetes</taxon>
        <taxon>Saprolegniales</taxon>
        <taxon>Verrucalvaceae</taxon>
        <taxon>Aphanomyces</taxon>
    </lineage>
</organism>
<dbReference type="InterPro" id="IPR052472">
    <property type="entry name" value="MORN3"/>
</dbReference>
<dbReference type="OrthoDB" id="270720at2759"/>
<reference evidence="7" key="2">
    <citation type="submission" date="2019-06" db="EMBL/GenBank/DDBJ databases">
        <title>Genomics analysis of Aphanomyces spp. identifies a new class of oomycete effector associated with host adaptation.</title>
        <authorList>
            <person name="Gaulin E."/>
        </authorList>
    </citation>
    <scope>NUCLEOTIDE SEQUENCE</scope>
    <source>
        <strain evidence="7">CBS 578.67</strain>
    </source>
</reference>